<dbReference type="SUPFAM" id="SSF52172">
    <property type="entry name" value="CheY-like"/>
    <property type="match status" value="1"/>
</dbReference>
<evidence type="ECO:0000256" key="1">
    <source>
        <dbReference type="ARBA" id="ARBA00022553"/>
    </source>
</evidence>
<organism evidence="4">
    <name type="scientific">uncultured Desulfobacterium sp</name>
    <dbReference type="NCBI Taxonomy" id="201089"/>
    <lineage>
        <taxon>Bacteria</taxon>
        <taxon>Pseudomonadati</taxon>
        <taxon>Thermodesulfobacteriota</taxon>
        <taxon>Desulfobacteria</taxon>
        <taxon>Desulfobacterales</taxon>
        <taxon>Desulfobacteriaceae</taxon>
        <taxon>Desulfobacterium</taxon>
        <taxon>environmental samples</taxon>
    </lineage>
</organism>
<feature type="modified residue" description="4-aspartylphosphate" evidence="2">
    <location>
        <position position="60"/>
    </location>
</feature>
<evidence type="ECO:0000256" key="2">
    <source>
        <dbReference type="PROSITE-ProRule" id="PRU00169"/>
    </source>
</evidence>
<dbReference type="SMART" id="SM00448">
    <property type="entry name" value="REC"/>
    <property type="match status" value="1"/>
</dbReference>
<dbReference type="AlphaFoldDB" id="A0A445MVH5"/>
<dbReference type="CDD" id="cd17534">
    <property type="entry name" value="REC_DC-like"/>
    <property type="match status" value="1"/>
</dbReference>
<dbReference type="InterPro" id="IPR011006">
    <property type="entry name" value="CheY-like_superfamily"/>
</dbReference>
<accession>A0A445MVH5</accession>
<dbReference type="Pfam" id="PF00072">
    <property type="entry name" value="Response_reg"/>
    <property type="match status" value="1"/>
</dbReference>
<dbReference type="PANTHER" id="PTHR44591">
    <property type="entry name" value="STRESS RESPONSE REGULATOR PROTEIN 1"/>
    <property type="match status" value="1"/>
</dbReference>
<name>A0A445MVH5_9BACT</name>
<dbReference type="PANTHER" id="PTHR44591:SF3">
    <property type="entry name" value="RESPONSE REGULATORY DOMAIN-CONTAINING PROTEIN"/>
    <property type="match status" value="1"/>
</dbReference>
<reference evidence="4" key="1">
    <citation type="submission" date="2018-01" db="EMBL/GenBank/DDBJ databases">
        <authorList>
            <person name="Regsiter A."/>
            <person name="William W."/>
        </authorList>
    </citation>
    <scope>NUCLEOTIDE SEQUENCE</scope>
    <source>
        <strain evidence="4">TRIP AH-1</strain>
    </source>
</reference>
<dbReference type="InterPro" id="IPR001789">
    <property type="entry name" value="Sig_transdc_resp-reg_receiver"/>
</dbReference>
<dbReference type="GO" id="GO:0000160">
    <property type="term" value="P:phosphorelay signal transduction system"/>
    <property type="evidence" value="ECO:0007669"/>
    <property type="project" value="InterPro"/>
</dbReference>
<dbReference type="PROSITE" id="PS50110">
    <property type="entry name" value="RESPONSE_REGULATORY"/>
    <property type="match status" value="1"/>
</dbReference>
<keyword evidence="1 2" id="KW-0597">Phosphoprotein</keyword>
<feature type="domain" description="Response regulatory" evidence="3">
    <location>
        <begin position="10"/>
        <end position="125"/>
    </location>
</feature>
<proteinExistence type="predicted"/>
<gene>
    <name evidence="4" type="ORF">PITCH_A1800047</name>
</gene>
<evidence type="ECO:0000259" key="3">
    <source>
        <dbReference type="PROSITE" id="PS50110"/>
    </source>
</evidence>
<dbReference type="Gene3D" id="3.40.50.2300">
    <property type="match status" value="1"/>
</dbReference>
<sequence>MEVEGTSPDRILVVEDETNVAEVMRARMESFGYEVCDIVSSGKKALSAMERCHPDIVIMDIKIKGDMDGIECAGRIRAKFDVPIIYLTSFTDEKLLQRAQATEPFGYIIKPYEAKQLHIALKMALYQHRQDRDRRKLVADLKDDLEKVKKLSGFLPICSCCKKIRNATGYWEQVEAYIKKNSEAEFTHGICPECAQKLYPEVFKNSKT</sequence>
<protein>
    <submittedName>
        <fullName evidence="4">Two component system response regulator</fullName>
    </submittedName>
</protein>
<dbReference type="InterPro" id="IPR050595">
    <property type="entry name" value="Bact_response_regulator"/>
</dbReference>
<evidence type="ECO:0000313" key="4">
    <source>
        <dbReference type="EMBL" id="SPD73361.1"/>
    </source>
</evidence>
<dbReference type="EMBL" id="OJIN01000091">
    <property type="protein sequence ID" value="SPD73361.1"/>
    <property type="molecule type" value="Genomic_DNA"/>
</dbReference>